<dbReference type="InterPro" id="IPR038888">
    <property type="entry name" value="CFAP36"/>
</dbReference>
<dbReference type="InParanoid" id="T0QBM1"/>
<evidence type="ECO:0000256" key="1">
    <source>
        <dbReference type="ARBA" id="ARBA00004138"/>
    </source>
</evidence>
<dbReference type="Pfam" id="PF11527">
    <property type="entry name" value="ARL2_Bind_BART"/>
    <property type="match status" value="1"/>
</dbReference>
<sequence>MPRDAKDGDDDEGKSGGSDRENECDDAKMVSPDNIVSKVVQFFFEDAAFSQTFEQFAETHAPSFDACADEMQLEYTHIYNTFTALFEEKIEAFIVSQGSSVAEFYDLVKTAHDRDPESTLAVYSQMLVATCDFEVFVRMMQRTHETQRYRK</sequence>
<evidence type="ECO:0000313" key="12">
    <source>
        <dbReference type="EMBL" id="EQC32086.1"/>
    </source>
</evidence>
<dbReference type="RefSeq" id="XP_008614488.1">
    <property type="nucleotide sequence ID" value="XM_008616266.1"/>
</dbReference>
<dbReference type="VEuPathDB" id="FungiDB:SDRG_10282"/>
<keyword evidence="8" id="KW-0966">Cell projection</keyword>
<evidence type="ECO:0000259" key="11">
    <source>
        <dbReference type="Pfam" id="PF11527"/>
    </source>
</evidence>
<name>T0QBM1_SAPDV</name>
<protein>
    <recommendedName>
        <fullName evidence="4">Cilia- and flagella-associated protein 36</fullName>
    </recommendedName>
    <alternativeName>
        <fullName evidence="9">Coiled-coil domain-containing protein 104</fullName>
    </alternativeName>
</protein>
<evidence type="ECO:0000256" key="4">
    <source>
        <dbReference type="ARBA" id="ARBA00021815"/>
    </source>
</evidence>
<organism evidence="12 13">
    <name type="scientific">Saprolegnia diclina (strain VS20)</name>
    <dbReference type="NCBI Taxonomy" id="1156394"/>
    <lineage>
        <taxon>Eukaryota</taxon>
        <taxon>Sar</taxon>
        <taxon>Stramenopiles</taxon>
        <taxon>Oomycota</taxon>
        <taxon>Saprolegniomycetes</taxon>
        <taxon>Saprolegniales</taxon>
        <taxon>Saprolegniaceae</taxon>
        <taxon>Saprolegnia</taxon>
    </lineage>
</organism>
<feature type="compositionally biased region" description="Basic and acidic residues" evidence="10">
    <location>
        <begin position="13"/>
        <end position="28"/>
    </location>
</feature>
<keyword evidence="7" id="KW-0969">Cilium</keyword>
<dbReference type="Gene3D" id="1.20.1520.10">
    <property type="entry name" value="ADP-ribosylation factor-like 2-binding protein, domain"/>
    <property type="match status" value="1"/>
</dbReference>
<evidence type="ECO:0000256" key="2">
    <source>
        <dbReference type="ARBA" id="ARBA00004496"/>
    </source>
</evidence>
<proteinExistence type="inferred from homology"/>
<dbReference type="GO" id="GO:0097546">
    <property type="term" value="C:ciliary base"/>
    <property type="evidence" value="ECO:0007669"/>
    <property type="project" value="TreeGrafter"/>
</dbReference>
<reference evidence="12 13" key="1">
    <citation type="submission" date="2012-04" db="EMBL/GenBank/DDBJ databases">
        <title>The Genome Sequence of Saprolegnia declina VS20.</title>
        <authorList>
            <consortium name="The Broad Institute Genome Sequencing Platform"/>
            <person name="Russ C."/>
            <person name="Nusbaum C."/>
            <person name="Tyler B."/>
            <person name="van West P."/>
            <person name="Dieguez-Uribeondo J."/>
            <person name="de Bruijn I."/>
            <person name="Tripathy S."/>
            <person name="Jiang R."/>
            <person name="Young S.K."/>
            <person name="Zeng Q."/>
            <person name="Gargeya S."/>
            <person name="Fitzgerald M."/>
            <person name="Haas B."/>
            <person name="Abouelleil A."/>
            <person name="Alvarado L."/>
            <person name="Arachchi H.M."/>
            <person name="Berlin A."/>
            <person name="Chapman S.B."/>
            <person name="Goldberg J."/>
            <person name="Griggs A."/>
            <person name="Gujja S."/>
            <person name="Hansen M."/>
            <person name="Howarth C."/>
            <person name="Imamovic A."/>
            <person name="Larimer J."/>
            <person name="McCowen C."/>
            <person name="Montmayeur A."/>
            <person name="Murphy C."/>
            <person name="Neiman D."/>
            <person name="Pearson M."/>
            <person name="Priest M."/>
            <person name="Roberts A."/>
            <person name="Saif S."/>
            <person name="Shea T."/>
            <person name="Sisk P."/>
            <person name="Sykes S."/>
            <person name="Wortman J."/>
            <person name="Nusbaum C."/>
            <person name="Birren B."/>
        </authorList>
    </citation>
    <scope>NUCLEOTIDE SEQUENCE [LARGE SCALE GENOMIC DNA]</scope>
    <source>
        <strain evidence="12 13">VS20</strain>
    </source>
</reference>
<evidence type="ECO:0000256" key="7">
    <source>
        <dbReference type="ARBA" id="ARBA00023069"/>
    </source>
</evidence>
<feature type="domain" description="BART" evidence="11">
    <location>
        <begin position="33"/>
        <end position="145"/>
    </location>
</feature>
<dbReference type="AlphaFoldDB" id="T0QBM1"/>
<evidence type="ECO:0000256" key="9">
    <source>
        <dbReference type="ARBA" id="ARBA00031593"/>
    </source>
</evidence>
<dbReference type="eggNOG" id="ENOG502S28G">
    <property type="taxonomic scope" value="Eukaryota"/>
</dbReference>
<dbReference type="GeneID" id="19951009"/>
<keyword evidence="5" id="KW-0963">Cytoplasm</keyword>
<comment type="subcellular location">
    <subcellularLocation>
        <location evidence="1">Cell projection</location>
        <location evidence="1">Cilium</location>
    </subcellularLocation>
    <subcellularLocation>
        <location evidence="2">Cytoplasm</location>
    </subcellularLocation>
</comment>
<dbReference type="PANTHER" id="PTHR21532">
    <property type="entry name" value="PHOSPHODIESTERASE HL"/>
    <property type="match status" value="1"/>
</dbReference>
<dbReference type="EMBL" id="JH767165">
    <property type="protein sequence ID" value="EQC32086.1"/>
    <property type="molecule type" value="Genomic_DNA"/>
</dbReference>
<evidence type="ECO:0000256" key="5">
    <source>
        <dbReference type="ARBA" id="ARBA00022490"/>
    </source>
</evidence>
<keyword evidence="6" id="KW-0175">Coiled coil</keyword>
<evidence type="ECO:0000256" key="8">
    <source>
        <dbReference type="ARBA" id="ARBA00023273"/>
    </source>
</evidence>
<keyword evidence="13" id="KW-1185">Reference proteome</keyword>
<evidence type="ECO:0000256" key="6">
    <source>
        <dbReference type="ARBA" id="ARBA00023054"/>
    </source>
</evidence>
<dbReference type="InterPro" id="IPR042541">
    <property type="entry name" value="BART_sf"/>
</dbReference>
<dbReference type="InterPro" id="IPR023379">
    <property type="entry name" value="BART_dom"/>
</dbReference>
<dbReference type="OrthoDB" id="302784at2759"/>
<accession>T0QBM1</accession>
<evidence type="ECO:0000256" key="10">
    <source>
        <dbReference type="SAM" id="MobiDB-lite"/>
    </source>
</evidence>
<dbReference type="Proteomes" id="UP000030762">
    <property type="component" value="Unassembled WGS sequence"/>
</dbReference>
<dbReference type="GO" id="GO:0005930">
    <property type="term" value="C:axoneme"/>
    <property type="evidence" value="ECO:0007669"/>
    <property type="project" value="TreeGrafter"/>
</dbReference>
<comment type="similarity">
    <text evidence="3">Belongs to the CFAP36 family.</text>
</comment>
<evidence type="ECO:0000256" key="3">
    <source>
        <dbReference type="ARBA" id="ARBA00007460"/>
    </source>
</evidence>
<feature type="region of interest" description="Disordered" evidence="10">
    <location>
        <begin position="1"/>
        <end position="28"/>
    </location>
</feature>
<gene>
    <name evidence="12" type="ORF">SDRG_10282</name>
</gene>
<dbReference type="PANTHER" id="PTHR21532:SF0">
    <property type="entry name" value="CILIA- AND FLAGELLA-ASSOCIATED PROTEIN 36"/>
    <property type="match status" value="1"/>
</dbReference>
<evidence type="ECO:0000313" key="13">
    <source>
        <dbReference type="Proteomes" id="UP000030762"/>
    </source>
</evidence>